<accession>A0ABV8E2B8</accession>
<keyword evidence="3" id="KW-1185">Reference proteome</keyword>
<sequence length="202" mass="21133">MAVIVGSTRCDRSAEPATARGVYRRNGPVSAVEFDTSGATPVCVESWSFGSVSMIRTAVSEIRLTRSPRDIAHGPTGVLGLAVQERGIGRFEQFGLAHVVHPGELLLADLDAPYTFRWAGGGCSRCVRIPLARLAIPRAELAGAAGGLHASPLYDLARGHIGRLNIGRAGEVSRAAGEALSAATIALADALLATARRRRGRG</sequence>
<dbReference type="Pfam" id="PF14525">
    <property type="entry name" value="AraC_binding_2"/>
    <property type="match status" value="1"/>
</dbReference>
<comment type="caution">
    <text evidence="2">The sequence shown here is derived from an EMBL/GenBank/DDBJ whole genome shotgun (WGS) entry which is preliminary data.</text>
</comment>
<dbReference type="Proteomes" id="UP001595696">
    <property type="component" value="Unassembled WGS sequence"/>
</dbReference>
<evidence type="ECO:0000313" key="2">
    <source>
        <dbReference type="EMBL" id="MFC3965677.1"/>
    </source>
</evidence>
<reference evidence="3" key="1">
    <citation type="journal article" date="2019" name="Int. J. Syst. Evol. Microbiol.">
        <title>The Global Catalogue of Microorganisms (GCM) 10K type strain sequencing project: providing services to taxonomists for standard genome sequencing and annotation.</title>
        <authorList>
            <consortium name="The Broad Institute Genomics Platform"/>
            <consortium name="The Broad Institute Genome Sequencing Center for Infectious Disease"/>
            <person name="Wu L."/>
            <person name="Ma J."/>
        </authorList>
    </citation>
    <scope>NUCLEOTIDE SEQUENCE [LARGE SCALE GENOMIC DNA]</scope>
    <source>
        <strain evidence="3">CGMCC 4.7330</strain>
    </source>
</reference>
<dbReference type="EMBL" id="JBHSAX010000022">
    <property type="protein sequence ID" value="MFC3965677.1"/>
    <property type="molecule type" value="Genomic_DNA"/>
</dbReference>
<protein>
    <recommendedName>
        <fullName evidence="1">Transcription regulator HTH AraC- type ligand binding domain-containing protein</fullName>
    </recommendedName>
</protein>
<evidence type="ECO:0000259" key="1">
    <source>
        <dbReference type="Pfam" id="PF14525"/>
    </source>
</evidence>
<organism evidence="2 3">
    <name type="scientific">Nocardia jiangsuensis</name>
    <dbReference type="NCBI Taxonomy" id="1691563"/>
    <lineage>
        <taxon>Bacteria</taxon>
        <taxon>Bacillati</taxon>
        <taxon>Actinomycetota</taxon>
        <taxon>Actinomycetes</taxon>
        <taxon>Mycobacteriales</taxon>
        <taxon>Nocardiaceae</taxon>
        <taxon>Nocardia</taxon>
    </lineage>
</organism>
<name>A0ABV8E2B8_9NOCA</name>
<feature type="domain" description="Transcription regulator HTH AraC- type ligand binding" evidence="1">
    <location>
        <begin position="36"/>
        <end position="158"/>
    </location>
</feature>
<proteinExistence type="predicted"/>
<evidence type="ECO:0000313" key="3">
    <source>
        <dbReference type="Proteomes" id="UP001595696"/>
    </source>
</evidence>
<dbReference type="InterPro" id="IPR035418">
    <property type="entry name" value="AraC-bd_2"/>
</dbReference>
<dbReference type="RefSeq" id="WP_378615725.1">
    <property type="nucleotide sequence ID" value="NZ_JBHSAX010000022.1"/>
</dbReference>
<gene>
    <name evidence="2" type="ORF">ACFO0B_27120</name>
</gene>